<reference evidence="1 2" key="1">
    <citation type="journal article" date="2019" name="Commun. Biol.">
        <title>The bagworm genome reveals a unique fibroin gene that provides high tensile strength.</title>
        <authorList>
            <person name="Kono N."/>
            <person name="Nakamura H."/>
            <person name="Ohtoshi R."/>
            <person name="Tomita M."/>
            <person name="Numata K."/>
            <person name="Arakawa K."/>
        </authorList>
    </citation>
    <scope>NUCLEOTIDE SEQUENCE [LARGE SCALE GENOMIC DNA]</scope>
</reference>
<accession>A0A4C1SZY7</accession>
<gene>
    <name evidence="1" type="ORF">EVAR_92686_1</name>
</gene>
<protein>
    <submittedName>
        <fullName evidence="1">Uncharacterized protein</fullName>
    </submittedName>
</protein>
<keyword evidence="2" id="KW-1185">Reference proteome</keyword>
<evidence type="ECO:0000313" key="1">
    <source>
        <dbReference type="EMBL" id="GBP06748.1"/>
    </source>
</evidence>
<name>A0A4C1SZY7_EUMVA</name>
<comment type="caution">
    <text evidence="1">The sequence shown here is derived from an EMBL/GenBank/DDBJ whole genome shotgun (WGS) entry which is preliminary data.</text>
</comment>
<evidence type="ECO:0000313" key="2">
    <source>
        <dbReference type="Proteomes" id="UP000299102"/>
    </source>
</evidence>
<proteinExistence type="predicted"/>
<dbReference type="EMBL" id="BGZK01000023">
    <property type="protein sequence ID" value="GBP06748.1"/>
    <property type="molecule type" value="Genomic_DNA"/>
</dbReference>
<dbReference type="AlphaFoldDB" id="A0A4C1SZY7"/>
<organism evidence="1 2">
    <name type="scientific">Eumeta variegata</name>
    <name type="common">Bagworm moth</name>
    <name type="synonym">Eumeta japonica</name>
    <dbReference type="NCBI Taxonomy" id="151549"/>
    <lineage>
        <taxon>Eukaryota</taxon>
        <taxon>Metazoa</taxon>
        <taxon>Ecdysozoa</taxon>
        <taxon>Arthropoda</taxon>
        <taxon>Hexapoda</taxon>
        <taxon>Insecta</taxon>
        <taxon>Pterygota</taxon>
        <taxon>Neoptera</taxon>
        <taxon>Endopterygota</taxon>
        <taxon>Lepidoptera</taxon>
        <taxon>Glossata</taxon>
        <taxon>Ditrysia</taxon>
        <taxon>Tineoidea</taxon>
        <taxon>Psychidae</taxon>
        <taxon>Oiketicinae</taxon>
        <taxon>Eumeta</taxon>
    </lineage>
</organism>
<dbReference type="Proteomes" id="UP000299102">
    <property type="component" value="Unassembled WGS sequence"/>
</dbReference>
<sequence length="123" mass="13024">MQRTAAGVVTWRCGVSEGATSVVRARAGGAGVGVGAERALELRLPRSPPPDLVLTPAPECGHAYTITRKRCARAAVPASSLIDFIDHHNIVAYKYDAVPPCHRGVNYFLTHRLSEEFGGADGG</sequence>